<dbReference type="PROSITE" id="PS51724">
    <property type="entry name" value="SPOR"/>
    <property type="match status" value="1"/>
</dbReference>
<name>A0AAU7KT61_9GAMM</name>
<dbReference type="Gene3D" id="3.30.70.1070">
    <property type="entry name" value="Sporulation related repeat"/>
    <property type="match status" value="1"/>
</dbReference>
<proteinExistence type="inferred from homology"/>
<dbReference type="InterPro" id="IPR036680">
    <property type="entry name" value="SPOR-like_sf"/>
</dbReference>
<keyword evidence="5" id="KW-0573">Peptidoglycan synthesis</keyword>
<dbReference type="GO" id="GO:0008360">
    <property type="term" value="P:regulation of cell shape"/>
    <property type="evidence" value="ECO:0007669"/>
    <property type="project" value="UniProtKB-KW"/>
</dbReference>
<feature type="domain" description="SPOR" evidence="12">
    <location>
        <begin position="427"/>
        <end position="510"/>
    </location>
</feature>
<evidence type="ECO:0000256" key="1">
    <source>
        <dbReference type="ARBA" id="ARBA00007164"/>
    </source>
</evidence>
<dbReference type="SUPFAM" id="SSF56601">
    <property type="entry name" value="beta-lactamase/transpeptidase-like"/>
    <property type="match status" value="1"/>
</dbReference>
<evidence type="ECO:0000256" key="11">
    <source>
        <dbReference type="SAM" id="SignalP"/>
    </source>
</evidence>
<evidence type="ECO:0000313" key="13">
    <source>
        <dbReference type="EMBL" id="XBO74951.1"/>
    </source>
</evidence>
<dbReference type="PANTHER" id="PTHR21581:SF6">
    <property type="entry name" value="TRAFFICKING PROTEIN PARTICLE COMPLEX SUBUNIT 12"/>
    <property type="match status" value="1"/>
</dbReference>
<dbReference type="GO" id="GO:0009252">
    <property type="term" value="P:peptidoglycan biosynthetic process"/>
    <property type="evidence" value="ECO:0007669"/>
    <property type="project" value="UniProtKB-KW"/>
</dbReference>
<keyword evidence="2 11" id="KW-0732">Signal</keyword>
<evidence type="ECO:0000256" key="10">
    <source>
        <dbReference type="SAM" id="MobiDB-lite"/>
    </source>
</evidence>
<evidence type="ECO:0000259" key="12">
    <source>
        <dbReference type="PROSITE" id="PS51724"/>
    </source>
</evidence>
<evidence type="ECO:0000256" key="7">
    <source>
        <dbReference type="PIRSR" id="PIRSR618044-1"/>
    </source>
</evidence>
<evidence type="ECO:0000256" key="4">
    <source>
        <dbReference type="ARBA" id="ARBA00022960"/>
    </source>
</evidence>
<dbReference type="RefSeq" id="WP_253554364.1">
    <property type="nucleotide sequence ID" value="NZ_CP098828.1"/>
</dbReference>
<dbReference type="PANTHER" id="PTHR21581">
    <property type="entry name" value="D-ALANYL-D-ALANINE CARBOXYPEPTIDASE"/>
    <property type="match status" value="1"/>
</dbReference>
<dbReference type="GO" id="GO:0009002">
    <property type="term" value="F:serine-type D-Ala-D-Ala carboxypeptidase activity"/>
    <property type="evidence" value="ECO:0007669"/>
    <property type="project" value="InterPro"/>
</dbReference>
<comment type="similarity">
    <text evidence="1 9">Belongs to the peptidase S11 family.</text>
</comment>
<feature type="active site" description="Proton acceptor" evidence="7">
    <location>
        <position position="65"/>
    </location>
</feature>
<keyword evidence="3" id="KW-0378">Hydrolase</keyword>
<keyword evidence="4" id="KW-0133">Cell shape</keyword>
<dbReference type="Pfam" id="PF05036">
    <property type="entry name" value="SPOR"/>
    <property type="match status" value="1"/>
</dbReference>
<evidence type="ECO:0000256" key="9">
    <source>
        <dbReference type="RuleBase" id="RU004016"/>
    </source>
</evidence>
<evidence type="ECO:0000256" key="5">
    <source>
        <dbReference type="ARBA" id="ARBA00022984"/>
    </source>
</evidence>
<dbReference type="AlphaFoldDB" id="A0AAU7KT61"/>
<dbReference type="PRINTS" id="PR00725">
    <property type="entry name" value="DADACBPTASE1"/>
</dbReference>
<protein>
    <submittedName>
        <fullName evidence="13">D-alanyl-D-alanine carboxypeptidase</fullName>
    </submittedName>
</protein>
<feature type="signal peptide" evidence="11">
    <location>
        <begin position="1"/>
        <end position="31"/>
    </location>
</feature>
<dbReference type="SUPFAM" id="SSF110997">
    <property type="entry name" value="Sporulation related repeat"/>
    <property type="match status" value="1"/>
</dbReference>
<evidence type="ECO:0000256" key="6">
    <source>
        <dbReference type="ARBA" id="ARBA00023316"/>
    </source>
</evidence>
<reference evidence="13" key="1">
    <citation type="submission" date="2022-06" db="EMBL/GenBank/DDBJ databases">
        <title>A novel DMS-producing enzyme.</title>
        <authorList>
            <person name="Zhang Y."/>
        </authorList>
    </citation>
    <scope>NUCLEOTIDE SEQUENCE</scope>
    <source>
        <strain evidence="13">H10-59</strain>
    </source>
</reference>
<keyword evidence="6" id="KW-0961">Cell wall biogenesis/degradation</keyword>
<accession>A0AAU7KT61</accession>
<feature type="compositionally biased region" description="Low complexity" evidence="10">
    <location>
        <begin position="348"/>
        <end position="364"/>
    </location>
</feature>
<feature type="region of interest" description="Disordered" evidence="10">
    <location>
        <begin position="328"/>
        <end position="372"/>
    </location>
</feature>
<dbReference type="Pfam" id="PF00768">
    <property type="entry name" value="Peptidase_S11"/>
    <property type="match status" value="1"/>
</dbReference>
<keyword evidence="13" id="KW-0645">Protease</keyword>
<feature type="region of interest" description="Disordered" evidence="10">
    <location>
        <begin position="391"/>
        <end position="427"/>
    </location>
</feature>
<dbReference type="InterPro" id="IPR001967">
    <property type="entry name" value="Peptidase_S11_N"/>
</dbReference>
<feature type="chain" id="PRO_5043414362" evidence="11">
    <location>
        <begin position="32"/>
        <end position="510"/>
    </location>
</feature>
<feature type="active site" description="Acyl-ester intermediate" evidence="7">
    <location>
        <position position="62"/>
    </location>
</feature>
<organism evidence="13">
    <name type="scientific">Halomonas sp. H10-59</name>
    <dbReference type="NCBI Taxonomy" id="2950874"/>
    <lineage>
        <taxon>Bacteria</taxon>
        <taxon>Pseudomonadati</taxon>
        <taxon>Pseudomonadota</taxon>
        <taxon>Gammaproteobacteria</taxon>
        <taxon>Oceanospirillales</taxon>
        <taxon>Halomonadaceae</taxon>
        <taxon>Halomonas</taxon>
    </lineage>
</organism>
<dbReference type="InterPro" id="IPR012338">
    <property type="entry name" value="Beta-lactam/transpept-like"/>
</dbReference>
<evidence type="ECO:0000256" key="2">
    <source>
        <dbReference type="ARBA" id="ARBA00022729"/>
    </source>
</evidence>
<dbReference type="InterPro" id="IPR007730">
    <property type="entry name" value="SPOR-like_dom"/>
</dbReference>
<evidence type="ECO:0000256" key="3">
    <source>
        <dbReference type="ARBA" id="ARBA00022801"/>
    </source>
</evidence>
<evidence type="ECO:0000256" key="8">
    <source>
        <dbReference type="PIRSR" id="PIRSR618044-2"/>
    </source>
</evidence>
<dbReference type="GO" id="GO:0071555">
    <property type="term" value="P:cell wall organization"/>
    <property type="evidence" value="ECO:0007669"/>
    <property type="project" value="UniProtKB-KW"/>
</dbReference>
<sequence length="510" mass="54295">MVTTRNSGWRSLTMLVALVVTCLMVVQSAQAGNPRYAGIVVDAESHEILYAENADERRYPASLTKMMTLYMLFEALDGRTMSLGQPLPVSSHAASMPATKLWLKPGDSIPVEKAIQALVVRSANDVAVVVAESLGGSESHFADMMTRKARSLGMNNTTFRNASGLPNSGQVTTARDMVILARRLMLDFPQYYPYFSLTEFTWRGTRHTGHNRLLTKYPGTDGLKTGFIRASGFNVATSATRNGRRMVAVVMGGYTAASRDEQMMSLLDRGFLRASLVDGRGFLANTDVSGGELMAPRQRGLISAPTPSRVAQVPSTAVRPSRVETVVRPATPTLASRQSATAPVRFESAAPIISDSRRSSSGPDPLRNLIDQPSASAPALASIPVAASVPDAAAARPEPRPVSSSVSSAPSSAASTNTTSANANSTIAQTGDWGVQVGAFSDMDSARSQASQAADRLAGEMAHARVAVARADNANIYRARVVDLQEGQARSACRRLLQQGMDCMVVQASL</sequence>
<dbReference type="InterPro" id="IPR018044">
    <property type="entry name" value="Peptidase_S11"/>
</dbReference>
<dbReference type="Gene3D" id="3.40.710.10">
    <property type="entry name" value="DD-peptidase/beta-lactamase superfamily"/>
    <property type="match status" value="1"/>
</dbReference>
<dbReference type="GO" id="GO:0042834">
    <property type="term" value="F:peptidoglycan binding"/>
    <property type="evidence" value="ECO:0007669"/>
    <property type="project" value="InterPro"/>
</dbReference>
<feature type="active site" evidence="7">
    <location>
        <position position="122"/>
    </location>
</feature>
<dbReference type="GO" id="GO:0006508">
    <property type="term" value="P:proteolysis"/>
    <property type="evidence" value="ECO:0007669"/>
    <property type="project" value="InterPro"/>
</dbReference>
<keyword evidence="13" id="KW-0121">Carboxypeptidase</keyword>
<gene>
    <name evidence="13" type="ORF">NFG57_19430</name>
</gene>
<dbReference type="EMBL" id="CP098828">
    <property type="protein sequence ID" value="XBO74951.1"/>
    <property type="molecule type" value="Genomic_DNA"/>
</dbReference>
<feature type="binding site" evidence="8">
    <location>
        <position position="224"/>
    </location>
    <ligand>
        <name>substrate</name>
    </ligand>
</feature>